<dbReference type="NCBIfam" id="TIGR01549">
    <property type="entry name" value="HAD-SF-IA-v1"/>
    <property type="match status" value="1"/>
</dbReference>
<evidence type="ECO:0000313" key="2">
    <source>
        <dbReference type="Proteomes" id="UP000656732"/>
    </source>
</evidence>
<dbReference type="InterPro" id="IPR041492">
    <property type="entry name" value="HAD_2"/>
</dbReference>
<dbReference type="AlphaFoldDB" id="A0A918C7P0"/>
<dbReference type="PANTHER" id="PTHR43434">
    <property type="entry name" value="PHOSPHOGLYCOLATE PHOSPHATASE"/>
    <property type="match status" value="1"/>
</dbReference>
<dbReference type="NCBIfam" id="TIGR01509">
    <property type="entry name" value="HAD-SF-IA-v3"/>
    <property type="match status" value="1"/>
</dbReference>
<proteinExistence type="predicted"/>
<dbReference type="Pfam" id="PF13419">
    <property type="entry name" value="HAD_2"/>
    <property type="match status" value="1"/>
</dbReference>
<dbReference type="GO" id="GO:0005829">
    <property type="term" value="C:cytosol"/>
    <property type="evidence" value="ECO:0007669"/>
    <property type="project" value="TreeGrafter"/>
</dbReference>
<dbReference type="Gene3D" id="1.10.150.240">
    <property type="entry name" value="Putative phosphatase, domain 2"/>
    <property type="match status" value="1"/>
</dbReference>
<dbReference type="InterPro" id="IPR023198">
    <property type="entry name" value="PGP-like_dom2"/>
</dbReference>
<dbReference type="SFLD" id="SFLDG01129">
    <property type="entry name" value="C1.5:_HAD__Beta-PGM__Phosphata"/>
    <property type="match status" value="1"/>
</dbReference>
<organism evidence="1 2">
    <name type="scientific">Streptomyces pilosus</name>
    <dbReference type="NCBI Taxonomy" id="28893"/>
    <lineage>
        <taxon>Bacteria</taxon>
        <taxon>Bacillati</taxon>
        <taxon>Actinomycetota</taxon>
        <taxon>Actinomycetes</taxon>
        <taxon>Kitasatosporales</taxon>
        <taxon>Streptomycetaceae</taxon>
        <taxon>Streptomyces</taxon>
    </lineage>
</organism>
<dbReference type="InterPro" id="IPR023214">
    <property type="entry name" value="HAD_sf"/>
</dbReference>
<sequence length="219" mass="22874">MTDSRQAALFDLDGVLLDSAAAVRSTLAAVATCALGRRVTPDDLPPGALRRPRIEVLALLNVADPDDACDRWWDGALSANPVKPLPCVISSLLALRAQGTATGAVTLQDPDRLRWLLPPTVADLLDVVITRQDARPKPAPDGLHAALSQLDVPPERAVFVGDSPTDMTAARAAGVVALGAVWGWHPPAALRAAGADHLLPEPANLGPSLLHHLPLIGST</sequence>
<dbReference type="EMBL" id="BMTU01000022">
    <property type="protein sequence ID" value="GGR08888.1"/>
    <property type="molecule type" value="Genomic_DNA"/>
</dbReference>
<dbReference type="Proteomes" id="UP000656732">
    <property type="component" value="Unassembled WGS sequence"/>
</dbReference>
<dbReference type="InterPro" id="IPR050155">
    <property type="entry name" value="HAD-like_hydrolase_sf"/>
</dbReference>
<accession>A0A918C7P0</accession>
<dbReference type="PANTHER" id="PTHR43434:SF16">
    <property type="entry name" value="BLL8046 PROTEIN"/>
    <property type="match status" value="1"/>
</dbReference>
<dbReference type="InterPro" id="IPR036412">
    <property type="entry name" value="HAD-like_sf"/>
</dbReference>
<dbReference type="InterPro" id="IPR006439">
    <property type="entry name" value="HAD-SF_hydro_IA"/>
</dbReference>
<dbReference type="Gene3D" id="3.40.50.1000">
    <property type="entry name" value="HAD superfamily/HAD-like"/>
    <property type="match status" value="1"/>
</dbReference>
<dbReference type="GO" id="GO:0008967">
    <property type="term" value="F:phosphoglycolate phosphatase activity"/>
    <property type="evidence" value="ECO:0007669"/>
    <property type="project" value="TreeGrafter"/>
</dbReference>
<dbReference type="SUPFAM" id="SSF56784">
    <property type="entry name" value="HAD-like"/>
    <property type="match status" value="1"/>
</dbReference>
<keyword evidence="2" id="KW-1185">Reference proteome</keyword>
<gene>
    <name evidence="1" type="primary">rifM</name>
    <name evidence="1" type="ORF">GCM10010280_65870</name>
</gene>
<dbReference type="SFLD" id="SFLDS00003">
    <property type="entry name" value="Haloacid_Dehalogenase"/>
    <property type="match status" value="1"/>
</dbReference>
<reference evidence="1" key="1">
    <citation type="journal article" date="2014" name="Int. J. Syst. Evol. Microbiol.">
        <title>Complete genome sequence of Corynebacterium casei LMG S-19264T (=DSM 44701T), isolated from a smear-ripened cheese.</title>
        <authorList>
            <consortium name="US DOE Joint Genome Institute (JGI-PGF)"/>
            <person name="Walter F."/>
            <person name="Albersmeier A."/>
            <person name="Kalinowski J."/>
            <person name="Ruckert C."/>
        </authorList>
    </citation>
    <scope>NUCLEOTIDE SEQUENCE</scope>
    <source>
        <strain evidence="1">JCM 4403</strain>
    </source>
</reference>
<dbReference type="RefSeq" id="WP_189561755.1">
    <property type="nucleotide sequence ID" value="NZ_BMTU01000022.1"/>
</dbReference>
<name>A0A918C7P0_9ACTN</name>
<reference evidence="1" key="2">
    <citation type="submission" date="2020-09" db="EMBL/GenBank/DDBJ databases">
        <authorList>
            <person name="Sun Q."/>
            <person name="Ohkuma M."/>
        </authorList>
    </citation>
    <scope>NUCLEOTIDE SEQUENCE</scope>
    <source>
        <strain evidence="1">JCM 4403</strain>
    </source>
</reference>
<comment type="caution">
    <text evidence="1">The sequence shown here is derived from an EMBL/GenBank/DDBJ whole genome shotgun (WGS) entry which is preliminary data.</text>
</comment>
<evidence type="ECO:0000313" key="1">
    <source>
        <dbReference type="EMBL" id="GGR08888.1"/>
    </source>
</evidence>
<dbReference type="GO" id="GO:0006281">
    <property type="term" value="P:DNA repair"/>
    <property type="evidence" value="ECO:0007669"/>
    <property type="project" value="TreeGrafter"/>
</dbReference>
<protein>
    <submittedName>
        <fullName evidence="1">Phosphoglycolate phosphatase</fullName>
    </submittedName>
</protein>